<feature type="compositionally biased region" description="Basic and acidic residues" evidence="1">
    <location>
        <begin position="37"/>
        <end position="55"/>
    </location>
</feature>
<dbReference type="Pfam" id="PF13828">
    <property type="entry name" value="DUF4190"/>
    <property type="match status" value="1"/>
</dbReference>
<evidence type="ECO:0000256" key="1">
    <source>
        <dbReference type="SAM" id="MobiDB-lite"/>
    </source>
</evidence>
<evidence type="ECO:0000313" key="4">
    <source>
        <dbReference type="EMBL" id="SDH31182.1"/>
    </source>
</evidence>
<feature type="region of interest" description="Disordered" evidence="1">
    <location>
        <begin position="1"/>
        <end position="60"/>
    </location>
</feature>
<protein>
    <recommendedName>
        <fullName evidence="3">DUF4190 domain-containing protein</fullName>
    </recommendedName>
</protein>
<keyword evidence="2" id="KW-1133">Transmembrane helix</keyword>
<evidence type="ECO:0000259" key="3">
    <source>
        <dbReference type="Pfam" id="PF13828"/>
    </source>
</evidence>
<accession>A0A1G8BD62</accession>
<dbReference type="STRING" id="366584.SAMN05216377_1218"/>
<gene>
    <name evidence="4" type="ORF">SAMN05216377_1218</name>
</gene>
<feature type="transmembrane region" description="Helical" evidence="2">
    <location>
        <begin position="68"/>
        <end position="88"/>
    </location>
</feature>
<dbReference type="EMBL" id="FNBE01000021">
    <property type="protein sequence ID" value="SDH31182.1"/>
    <property type="molecule type" value="Genomic_DNA"/>
</dbReference>
<evidence type="ECO:0000256" key="2">
    <source>
        <dbReference type="SAM" id="Phobius"/>
    </source>
</evidence>
<keyword evidence="2" id="KW-0472">Membrane</keyword>
<feature type="transmembrane region" description="Helical" evidence="2">
    <location>
        <begin position="109"/>
        <end position="134"/>
    </location>
</feature>
<sequence>MTTRPEADDSASYWSSTYDSHELRASLPASEPSRPQGKRERVSKATPHHVPELVPRRQPSAAASTNGVAIAALICAFLIAPLGVILGLKARRQIRGGEGEGEGLATAAIVLGWVLTGFGALWIVLQLVAIAAIARAVS</sequence>
<dbReference type="OrthoDB" id="4374883at2"/>
<name>A0A1G8BD62_PSEOR</name>
<reference evidence="4 5" key="1">
    <citation type="submission" date="2016-10" db="EMBL/GenBank/DDBJ databases">
        <authorList>
            <person name="de Groot N.N."/>
        </authorList>
    </citation>
    <scope>NUCLEOTIDE SEQUENCE [LARGE SCALE GENOMIC DNA]</scope>
    <source>
        <strain evidence="4 5">CGMCC 4.3143</strain>
    </source>
</reference>
<dbReference type="InterPro" id="IPR025241">
    <property type="entry name" value="DUF4190"/>
</dbReference>
<keyword evidence="2" id="KW-0812">Transmembrane</keyword>
<dbReference type="Proteomes" id="UP000198967">
    <property type="component" value="Unassembled WGS sequence"/>
</dbReference>
<evidence type="ECO:0000313" key="5">
    <source>
        <dbReference type="Proteomes" id="UP000198967"/>
    </source>
</evidence>
<organism evidence="4 5">
    <name type="scientific">Pseudonocardia oroxyli</name>
    <dbReference type="NCBI Taxonomy" id="366584"/>
    <lineage>
        <taxon>Bacteria</taxon>
        <taxon>Bacillati</taxon>
        <taxon>Actinomycetota</taxon>
        <taxon>Actinomycetes</taxon>
        <taxon>Pseudonocardiales</taxon>
        <taxon>Pseudonocardiaceae</taxon>
        <taxon>Pseudonocardia</taxon>
    </lineage>
</organism>
<proteinExistence type="predicted"/>
<keyword evidence="5" id="KW-1185">Reference proteome</keyword>
<dbReference type="AlphaFoldDB" id="A0A1G8BD62"/>
<feature type="domain" description="DUF4190" evidence="3">
    <location>
        <begin position="69"/>
        <end position="121"/>
    </location>
</feature>